<proteinExistence type="predicted"/>
<dbReference type="Proteomes" id="UP000050761">
    <property type="component" value="Unassembled WGS sequence"/>
</dbReference>
<evidence type="ECO:0000313" key="4">
    <source>
        <dbReference type="WBParaSite" id="HPBE_0001144101-mRNA-1"/>
    </source>
</evidence>
<keyword evidence="3" id="KW-1185">Reference proteome</keyword>
<organism evidence="2">
    <name type="scientific">Heligmosomoides polygyrus</name>
    <name type="common">Parasitic roundworm</name>
    <dbReference type="NCBI Taxonomy" id="6339"/>
    <lineage>
        <taxon>Eukaryota</taxon>
        <taxon>Metazoa</taxon>
        <taxon>Ecdysozoa</taxon>
        <taxon>Nematoda</taxon>
        <taxon>Chromadorea</taxon>
        <taxon>Rhabditida</taxon>
        <taxon>Rhabditina</taxon>
        <taxon>Rhabditomorpha</taxon>
        <taxon>Strongyloidea</taxon>
        <taxon>Heligmosomidae</taxon>
        <taxon>Heligmosomoides</taxon>
    </lineage>
</organism>
<reference evidence="2 3" key="1">
    <citation type="submission" date="2018-11" db="EMBL/GenBank/DDBJ databases">
        <authorList>
            <consortium name="Pathogen Informatics"/>
        </authorList>
    </citation>
    <scope>NUCLEOTIDE SEQUENCE [LARGE SCALE GENOMIC DNA]</scope>
</reference>
<dbReference type="InterPro" id="IPR019188">
    <property type="entry name" value="SNAPC1"/>
</dbReference>
<name>A0A3P7YKN5_HELPZ</name>
<feature type="region of interest" description="Disordered" evidence="1">
    <location>
        <begin position="201"/>
        <end position="220"/>
    </location>
</feature>
<dbReference type="OrthoDB" id="20127at2759"/>
<evidence type="ECO:0000256" key="1">
    <source>
        <dbReference type="SAM" id="MobiDB-lite"/>
    </source>
</evidence>
<accession>A0A3P7YKN5</accession>
<evidence type="ECO:0000313" key="2">
    <source>
        <dbReference type="EMBL" id="VDO88606.1"/>
    </source>
</evidence>
<protein>
    <submittedName>
        <fullName evidence="4">HORMA domain-containing protein</fullName>
    </submittedName>
</protein>
<dbReference type="Pfam" id="PF09808">
    <property type="entry name" value="SNAPC1"/>
    <property type="match status" value="1"/>
</dbReference>
<gene>
    <name evidence="2" type="ORF">HPBE_LOCUS11442</name>
</gene>
<reference evidence="4" key="2">
    <citation type="submission" date="2019-09" db="UniProtKB">
        <authorList>
            <consortium name="WormBaseParasite"/>
        </authorList>
    </citation>
    <scope>IDENTIFICATION</scope>
</reference>
<evidence type="ECO:0000313" key="3">
    <source>
        <dbReference type="Proteomes" id="UP000050761"/>
    </source>
</evidence>
<dbReference type="EMBL" id="UZAH01027105">
    <property type="protein sequence ID" value="VDO88606.1"/>
    <property type="molecule type" value="Genomic_DNA"/>
</dbReference>
<dbReference type="WBParaSite" id="HPBE_0001144101-mRNA-1">
    <property type="protein sequence ID" value="HPBE_0001144101-mRNA-1"/>
    <property type="gene ID" value="HPBE_0001144101"/>
</dbReference>
<dbReference type="AlphaFoldDB" id="A0A3P7YKN5"/>
<sequence length="244" mass="27569">MIRYSEKTTRVFGIYATYVFFYAQPTDYTAKIHCTSVDLTALLDFVKTTLIPGRHLDAVGCVYKLVADDAFSLVPFHNDFDPVTQKRISGRAEPPAVDLEEDKLYEPLELTCSLMNGPVFKTMRRVQSDIEMLEVYTGMSGRTPKHNNNSFVARVDNFFAELQEEISKVDTYALQEARDLTLVKTECNEPEEEKCSTVVKVEPNEEESENGGGAEPVKEEVGKFEAYSEDFSTALAELDAEYTY</sequence>